<feature type="compositionally biased region" description="Gly residues" evidence="8">
    <location>
        <begin position="358"/>
        <end position="371"/>
    </location>
</feature>
<dbReference type="EC" id="2.7.11.1" evidence="1"/>
<name>A0A544Z345_9ACTN</name>
<keyword evidence="2" id="KW-0723">Serine/threonine-protein kinase</keyword>
<dbReference type="AlphaFoldDB" id="A0A544Z345"/>
<feature type="compositionally biased region" description="Pro residues" evidence="8">
    <location>
        <begin position="305"/>
        <end position="323"/>
    </location>
</feature>
<feature type="compositionally biased region" description="Low complexity" evidence="8">
    <location>
        <begin position="272"/>
        <end position="286"/>
    </location>
</feature>
<feature type="region of interest" description="Disordered" evidence="8">
    <location>
        <begin position="272"/>
        <end position="394"/>
    </location>
</feature>
<feature type="compositionally biased region" description="Low complexity" evidence="8">
    <location>
        <begin position="324"/>
        <end position="339"/>
    </location>
</feature>
<dbReference type="RefSeq" id="WP_142616635.1">
    <property type="nucleotide sequence ID" value="NZ_VIRM01000003.1"/>
</dbReference>
<dbReference type="PROSITE" id="PS00108">
    <property type="entry name" value="PROTEIN_KINASE_ST"/>
    <property type="match status" value="1"/>
</dbReference>
<keyword evidence="9" id="KW-0472">Membrane</keyword>
<dbReference type="GO" id="GO:0004674">
    <property type="term" value="F:protein serine/threonine kinase activity"/>
    <property type="evidence" value="ECO:0007669"/>
    <property type="project" value="UniProtKB-KW"/>
</dbReference>
<keyword evidence="9" id="KW-0812">Transmembrane</keyword>
<keyword evidence="4 7" id="KW-0547">Nucleotide-binding</keyword>
<evidence type="ECO:0000256" key="3">
    <source>
        <dbReference type="ARBA" id="ARBA00022679"/>
    </source>
</evidence>
<feature type="region of interest" description="Disordered" evidence="8">
    <location>
        <begin position="432"/>
        <end position="496"/>
    </location>
</feature>
<feature type="compositionally biased region" description="Gly residues" evidence="8">
    <location>
        <begin position="340"/>
        <end position="350"/>
    </location>
</feature>
<protein>
    <recommendedName>
        <fullName evidence="1">non-specific serine/threonine protein kinase</fullName>
        <ecNumber evidence="1">2.7.11.1</ecNumber>
    </recommendedName>
</protein>
<dbReference type="PANTHER" id="PTHR43289">
    <property type="entry name" value="MITOGEN-ACTIVATED PROTEIN KINASE KINASE KINASE 20-RELATED"/>
    <property type="match status" value="1"/>
</dbReference>
<dbReference type="Pfam" id="PF00069">
    <property type="entry name" value="Pkinase"/>
    <property type="match status" value="1"/>
</dbReference>
<dbReference type="InterPro" id="IPR017441">
    <property type="entry name" value="Protein_kinase_ATP_BS"/>
</dbReference>
<dbReference type="Gene3D" id="3.30.200.20">
    <property type="entry name" value="Phosphorylase Kinase, domain 1"/>
    <property type="match status" value="1"/>
</dbReference>
<feature type="compositionally biased region" description="Low complexity" evidence="8">
    <location>
        <begin position="481"/>
        <end position="496"/>
    </location>
</feature>
<feature type="domain" description="Protein kinase" evidence="10">
    <location>
        <begin position="11"/>
        <end position="268"/>
    </location>
</feature>
<reference evidence="11 12" key="1">
    <citation type="submission" date="2019-07" db="EMBL/GenBank/DDBJ databases">
        <title>Microbispora hainanensis DSM 45428.</title>
        <authorList>
            <person name="Thawai C."/>
        </authorList>
    </citation>
    <scope>NUCLEOTIDE SEQUENCE [LARGE SCALE GENOMIC DNA]</scope>
    <source>
        <strain evidence="11 12">DSM 45428</strain>
    </source>
</reference>
<evidence type="ECO:0000256" key="7">
    <source>
        <dbReference type="PROSITE-ProRule" id="PRU10141"/>
    </source>
</evidence>
<dbReference type="Proteomes" id="UP000316541">
    <property type="component" value="Unassembled WGS sequence"/>
</dbReference>
<organism evidence="11 12">
    <name type="scientific">Microbispora hainanensis</name>
    <dbReference type="NCBI Taxonomy" id="568844"/>
    <lineage>
        <taxon>Bacteria</taxon>
        <taxon>Bacillati</taxon>
        <taxon>Actinomycetota</taxon>
        <taxon>Actinomycetes</taxon>
        <taxon>Streptosporangiales</taxon>
        <taxon>Streptosporangiaceae</taxon>
        <taxon>Microbispora</taxon>
    </lineage>
</organism>
<dbReference type="PANTHER" id="PTHR43289:SF6">
    <property type="entry name" value="SERINE_THREONINE-PROTEIN KINASE NEKL-3"/>
    <property type="match status" value="1"/>
</dbReference>
<sequence length="641" mass="67294">MDEERRVAGRYHLLEPIGRGGMGVVWRAHDDLLDRAVAVKEVLYHPTSDEDRETFNRRTIREARAAGRIDHPNVVVVHDVIEEDGRPWIVMQLVRSQSLGQVLRDQGPLPPARVAAIGLQVLDALCTAHAAGVLHRDVKPENVLLNGETRVVLTDFGIATMPEEAGLTMTGGIIGTPAFMPPERLNGEPATPESDLWSLGATLYAAVEGATPFDRKTPVATLAAILHDEPAPPQRAGALRPVLEGLLRKDPARRMGAAEAAALLNAAVTAASGPPATTAAPAAAAPGLPHNRPEPGPWSGAPSGPSQPPSGPPQPHGTPPHGTPPHGGTAMWPGSAGPEGPTGPGGGTGMAGHPTAPNGGGVHAGHAGPGGPGVPPGSRAGAYPAPGAQGRGSAAKETPAKVILLVVLPLLLVAAVAGGWYGYRSLAGDGTLAQDPTPTEIGPTTGTDHPSGDISPSVSPEPATPSEDPTPAAEPSEDPSQEPSPASSTPAAVTPPKGWKIHRDALGFSIALPSGWVPFGREGDRVRFHHPNNRDYLQVDLTPWEDPDPVTALRIVEMNSTKRGYLPGYERIAYRTSRYLGVESAEWEFTFTPSFGKVRVIDRAFRLGDGRSIMLYWQAADSRWTSGLSYFKAFTRTFQPA</sequence>
<keyword evidence="6 7" id="KW-0067">ATP-binding</keyword>
<evidence type="ECO:0000256" key="4">
    <source>
        <dbReference type="ARBA" id="ARBA00022741"/>
    </source>
</evidence>
<dbReference type="SUPFAM" id="SSF56112">
    <property type="entry name" value="Protein kinase-like (PK-like)"/>
    <property type="match status" value="1"/>
</dbReference>
<gene>
    <name evidence="11" type="ORF">FLX08_02980</name>
</gene>
<evidence type="ECO:0000256" key="9">
    <source>
        <dbReference type="SAM" id="Phobius"/>
    </source>
</evidence>
<evidence type="ECO:0000259" key="10">
    <source>
        <dbReference type="PROSITE" id="PS50011"/>
    </source>
</evidence>
<keyword evidence="5 11" id="KW-0418">Kinase</keyword>
<keyword evidence="9" id="KW-1133">Transmembrane helix</keyword>
<dbReference type="InterPro" id="IPR008271">
    <property type="entry name" value="Ser/Thr_kinase_AS"/>
</dbReference>
<feature type="compositionally biased region" description="Low complexity" evidence="8">
    <location>
        <begin position="436"/>
        <end position="447"/>
    </location>
</feature>
<proteinExistence type="predicted"/>
<dbReference type="Gene3D" id="1.10.510.10">
    <property type="entry name" value="Transferase(Phosphotransferase) domain 1"/>
    <property type="match status" value="1"/>
</dbReference>
<dbReference type="PROSITE" id="PS00107">
    <property type="entry name" value="PROTEIN_KINASE_ATP"/>
    <property type="match status" value="1"/>
</dbReference>
<evidence type="ECO:0000256" key="8">
    <source>
        <dbReference type="SAM" id="MobiDB-lite"/>
    </source>
</evidence>
<dbReference type="InterPro" id="IPR011009">
    <property type="entry name" value="Kinase-like_dom_sf"/>
</dbReference>
<evidence type="ECO:0000256" key="6">
    <source>
        <dbReference type="ARBA" id="ARBA00022840"/>
    </source>
</evidence>
<comment type="caution">
    <text evidence="11">The sequence shown here is derived from an EMBL/GenBank/DDBJ whole genome shotgun (WGS) entry which is preliminary data.</text>
</comment>
<evidence type="ECO:0000256" key="2">
    <source>
        <dbReference type="ARBA" id="ARBA00022527"/>
    </source>
</evidence>
<evidence type="ECO:0000313" key="11">
    <source>
        <dbReference type="EMBL" id="TQS23445.1"/>
    </source>
</evidence>
<dbReference type="InterPro" id="IPR000719">
    <property type="entry name" value="Prot_kinase_dom"/>
</dbReference>
<dbReference type="CDD" id="cd14014">
    <property type="entry name" value="STKc_PknB_like"/>
    <property type="match status" value="1"/>
</dbReference>
<accession>A0A544Z345</accession>
<evidence type="ECO:0000313" key="12">
    <source>
        <dbReference type="Proteomes" id="UP000316541"/>
    </source>
</evidence>
<dbReference type="GO" id="GO:0005524">
    <property type="term" value="F:ATP binding"/>
    <property type="evidence" value="ECO:0007669"/>
    <property type="project" value="UniProtKB-UniRule"/>
</dbReference>
<evidence type="ECO:0000256" key="1">
    <source>
        <dbReference type="ARBA" id="ARBA00012513"/>
    </source>
</evidence>
<dbReference type="PROSITE" id="PS50011">
    <property type="entry name" value="PROTEIN_KINASE_DOM"/>
    <property type="match status" value="1"/>
</dbReference>
<dbReference type="SMART" id="SM00220">
    <property type="entry name" value="S_TKc"/>
    <property type="match status" value="1"/>
</dbReference>
<feature type="transmembrane region" description="Helical" evidence="9">
    <location>
        <begin position="402"/>
        <end position="423"/>
    </location>
</feature>
<dbReference type="EMBL" id="VIRM01000003">
    <property type="protein sequence ID" value="TQS23445.1"/>
    <property type="molecule type" value="Genomic_DNA"/>
</dbReference>
<keyword evidence="3" id="KW-0808">Transferase</keyword>
<feature type="binding site" evidence="7">
    <location>
        <position position="40"/>
    </location>
    <ligand>
        <name>ATP</name>
        <dbReference type="ChEBI" id="CHEBI:30616"/>
    </ligand>
</feature>
<evidence type="ECO:0000256" key="5">
    <source>
        <dbReference type="ARBA" id="ARBA00022777"/>
    </source>
</evidence>